<dbReference type="AlphaFoldDB" id="A0A1R2BQE1"/>
<keyword evidence="2" id="KW-1185">Reference proteome</keyword>
<comment type="caution">
    <text evidence="1">The sequence shown here is derived from an EMBL/GenBank/DDBJ whole genome shotgun (WGS) entry which is preliminary data.</text>
</comment>
<name>A0A1R2BQE1_9CILI</name>
<dbReference type="OrthoDB" id="322025at2759"/>
<proteinExistence type="predicted"/>
<accession>A0A1R2BQE1</accession>
<evidence type="ECO:0000313" key="1">
    <source>
        <dbReference type="EMBL" id="OMJ78954.1"/>
    </source>
</evidence>
<evidence type="ECO:0000313" key="2">
    <source>
        <dbReference type="Proteomes" id="UP000187209"/>
    </source>
</evidence>
<dbReference type="EMBL" id="MPUH01000495">
    <property type="protein sequence ID" value="OMJ78954.1"/>
    <property type="molecule type" value="Genomic_DNA"/>
</dbReference>
<gene>
    <name evidence="1" type="ORF">SteCoe_21126</name>
</gene>
<protein>
    <submittedName>
        <fullName evidence="1">Uncharacterized protein</fullName>
    </submittedName>
</protein>
<dbReference type="Proteomes" id="UP000187209">
    <property type="component" value="Unassembled WGS sequence"/>
</dbReference>
<organism evidence="1 2">
    <name type="scientific">Stentor coeruleus</name>
    <dbReference type="NCBI Taxonomy" id="5963"/>
    <lineage>
        <taxon>Eukaryota</taxon>
        <taxon>Sar</taxon>
        <taxon>Alveolata</taxon>
        <taxon>Ciliophora</taxon>
        <taxon>Postciliodesmatophora</taxon>
        <taxon>Heterotrichea</taxon>
        <taxon>Heterotrichida</taxon>
        <taxon>Stentoridae</taxon>
        <taxon>Stentor</taxon>
    </lineage>
</organism>
<reference evidence="1 2" key="1">
    <citation type="submission" date="2016-11" db="EMBL/GenBank/DDBJ databases">
        <title>The macronuclear genome of Stentor coeruleus: a giant cell with tiny introns.</title>
        <authorList>
            <person name="Slabodnick M."/>
            <person name="Ruby J.G."/>
            <person name="Reiff S.B."/>
            <person name="Swart E.C."/>
            <person name="Gosai S."/>
            <person name="Prabakaran S."/>
            <person name="Witkowska E."/>
            <person name="Larue G.E."/>
            <person name="Fisher S."/>
            <person name="Freeman R.M."/>
            <person name="Gunawardena J."/>
            <person name="Chu W."/>
            <person name="Stover N.A."/>
            <person name="Gregory B.D."/>
            <person name="Nowacki M."/>
            <person name="Derisi J."/>
            <person name="Roy S.W."/>
            <person name="Marshall W.F."/>
            <person name="Sood P."/>
        </authorList>
    </citation>
    <scope>NUCLEOTIDE SEQUENCE [LARGE SCALE GENOMIC DNA]</scope>
    <source>
        <strain evidence="1">WM001</strain>
    </source>
</reference>
<sequence>MDLLPSVIIFEIIKFTSAKDIFSQIIRLNKNFYESITSSNYLLGIISKQALHLSKELRISYKKTRNLLETLYKAPNENIEFYGFATSGGIDENQLTYWVSNMYQDDGSIYCSRDAKNNINTAGVLKLTQKRVFQPGDRSYDFILKCLNKSKIIRKSIYPRYNEKGIIGLEHIRCVVQLYQESRRNFIHFLKDELKESEKKIQNEMNIASKKINDLKTVGVPGKRRDDNLYVMLESINYDSANNSSKVAVFSSIKFSREGRFTCPIETFMVFVSENYVDIEDPEFDRYDNILSYEELKKNFGSEIKNLQTGEDIEYAQFCNSYRKLKPVIWGKFSGRNGNEINAVLDEYFTGNYLYTKLINPENRMSEMNDNHETTNIDVNFVLGYGKVIDLEEDSQEL</sequence>